<dbReference type="Proteomes" id="UP000586827">
    <property type="component" value="Unassembled WGS sequence"/>
</dbReference>
<gene>
    <name evidence="3" type="ORF">HLB23_30365</name>
</gene>
<dbReference type="Pfam" id="PF09913">
    <property type="entry name" value="DUF2142"/>
    <property type="match status" value="1"/>
</dbReference>
<feature type="region of interest" description="Disordered" evidence="1">
    <location>
        <begin position="1"/>
        <end position="90"/>
    </location>
</feature>
<feature type="transmembrane region" description="Helical" evidence="2">
    <location>
        <begin position="548"/>
        <end position="571"/>
    </location>
</feature>
<feature type="transmembrane region" description="Helical" evidence="2">
    <location>
        <begin position="246"/>
        <end position="266"/>
    </location>
</feature>
<feature type="transmembrane region" description="Helical" evidence="2">
    <location>
        <begin position="448"/>
        <end position="467"/>
    </location>
</feature>
<evidence type="ECO:0000256" key="1">
    <source>
        <dbReference type="SAM" id="MobiDB-lite"/>
    </source>
</evidence>
<dbReference type="AlphaFoldDB" id="A0A849C8P8"/>
<evidence type="ECO:0000313" key="3">
    <source>
        <dbReference type="EMBL" id="NNH74108.1"/>
    </source>
</evidence>
<proteinExistence type="predicted"/>
<sequence length="572" mass="61090">MTSRTEPDINSAATPGEQPSASENDAVESAQPTTDTPIWDEVRRPPAATDEAAPSAEAATDLLHKADSTEDRATSTKIEAAGSEPGPTGVRGVLETIERRFGAAALAFVVVAGVFGAVFAVVTPPFWGHDEITQFGRAYQVAHGGFLPEQIPDTRGVAYGGAVPSSVDALMSYAFDDYNHNPQEPDPMVADRDAYQRLGAAPMTETTRQVWFTNTAAYSPVPYVPAALGIRLSEALDLSVGAMNTVTRLSGLLAYLSVVGFALRALRGHRVQWLAFTVAVLPIAVFQAGTITADTMTNALAILVSALLVKGLFLGDRLTRPETIAALTATVLLPVSKPTYVLLAMLTVLIPAQRYGLRGPLRAIPWVVAAVGAGAFAVWMKIAAPTTEGMGLMRPPAQWGEVRPDDQLKGILGDPLHFLSVFGDSVWLRDQRWFTQFFGELGFAYIDVPAITILACLLAFAVSVGIADRMPAAFTLRTVVVALTVLASVAMIYVTLYMSFTPVDYYIIDGVQGRYFVPLAIAAMAVVLRWMPLRLTDSEGRTPSRGPAIVIVSATVFALIAAAAKYCSIVWG</sequence>
<evidence type="ECO:0000313" key="4">
    <source>
        <dbReference type="Proteomes" id="UP000586827"/>
    </source>
</evidence>
<keyword evidence="4" id="KW-1185">Reference proteome</keyword>
<reference evidence="3 4" key="1">
    <citation type="submission" date="2020-05" db="EMBL/GenBank/DDBJ databases">
        <title>MicrobeNet Type strains.</title>
        <authorList>
            <person name="Nicholson A.C."/>
        </authorList>
    </citation>
    <scope>NUCLEOTIDE SEQUENCE [LARGE SCALE GENOMIC DNA]</scope>
    <source>
        <strain evidence="3 4">JCM 3224</strain>
    </source>
</reference>
<dbReference type="InterPro" id="IPR018674">
    <property type="entry name" value="DUF2142_membrane"/>
</dbReference>
<feature type="compositionally biased region" description="Low complexity" evidence="1">
    <location>
        <begin position="46"/>
        <end position="61"/>
    </location>
</feature>
<feature type="transmembrane region" description="Helical" evidence="2">
    <location>
        <begin position="273"/>
        <end position="293"/>
    </location>
</feature>
<feature type="transmembrane region" description="Helical" evidence="2">
    <location>
        <begin position="101"/>
        <end position="122"/>
    </location>
</feature>
<protein>
    <submittedName>
        <fullName evidence="3">DUF2142 domain-containing protein</fullName>
    </submittedName>
</protein>
<keyword evidence="2" id="KW-0812">Transmembrane</keyword>
<feature type="transmembrane region" description="Helical" evidence="2">
    <location>
        <begin position="515"/>
        <end position="536"/>
    </location>
</feature>
<dbReference type="RefSeq" id="WP_084520907.1">
    <property type="nucleotide sequence ID" value="NZ_JABELX010000012.1"/>
</dbReference>
<name>A0A849C8P8_9NOCA</name>
<feature type="transmembrane region" description="Helical" evidence="2">
    <location>
        <begin position="479"/>
        <end position="500"/>
    </location>
</feature>
<feature type="transmembrane region" description="Helical" evidence="2">
    <location>
        <begin position="327"/>
        <end position="351"/>
    </location>
</feature>
<feature type="compositionally biased region" description="Basic and acidic residues" evidence="1">
    <location>
        <begin position="62"/>
        <end position="74"/>
    </location>
</feature>
<dbReference type="EMBL" id="JABELX010000012">
    <property type="protein sequence ID" value="NNH74108.1"/>
    <property type="molecule type" value="Genomic_DNA"/>
</dbReference>
<evidence type="ECO:0000256" key="2">
    <source>
        <dbReference type="SAM" id="Phobius"/>
    </source>
</evidence>
<feature type="transmembrane region" description="Helical" evidence="2">
    <location>
        <begin position="299"/>
        <end position="315"/>
    </location>
</feature>
<organism evidence="3 4">
    <name type="scientific">Nocardia uniformis</name>
    <dbReference type="NCBI Taxonomy" id="53432"/>
    <lineage>
        <taxon>Bacteria</taxon>
        <taxon>Bacillati</taxon>
        <taxon>Actinomycetota</taxon>
        <taxon>Actinomycetes</taxon>
        <taxon>Mycobacteriales</taxon>
        <taxon>Nocardiaceae</taxon>
        <taxon>Nocardia</taxon>
    </lineage>
</organism>
<feature type="transmembrane region" description="Helical" evidence="2">
    <location>
        <begin position="363"/>
        <end position="384"/>
    </location>
</feature>
<keyword evidence="2" id="KW-1133">Transmembrane helix</keyword>
<keyword evidence="2" id="KW-0472">Membrane</keyword>
<feature type="compositionally biased region" description="Polar residues" evidence="1">
    <location>
        <begin position="11"/>
        <end position="23"/>
    </location>
</feature>
<accession>A0A849C8P8</accession>
<comment type="caution">
    <text evidence="3">The sequence shown here is derived from an EMBL/GenBank/DDBJ whole genome shotgun (WGS) entry which is preliminary data.</text>
</comment>